<dbReference type="EMBL" id="MT142264">
    <property type="protein sequence ID" value="QJA77119.1"/>
    <property type="molecule type" value="Genomic_DNA"/>
</dbReference>
<proteinExistence type="predicted"/>
<accession>A0A6M3J1M4</accession>
<organism evidence="1">
    <name type="scientific">viral metagenome</name>
    <dbReference type="NCBI Taxonomy" id="1070528"/>
    <lineage>
        <taxon>unclassified sequences</taxon>
        <taxon>metagenomes</taxon>
        <taxon>organismal metagenomes</taxon>
    </lineage>
</organism>
<name>A0A6M3J1M4_9ZZZZ</name>
<reference evidence="1" key="1">
    <citation type="submission" date="2020-03" db="EMBL/GenBank/DDBJ databases">
        <title>The deep terrestrial virosphere.</title>
        <authorList>
            <person name="Holmfeldt K."/>
            <person name="Nilsson E."/>
            <person name="Simone D."/>
            <person name="Lopez-Fernandez M."/>
            <person name="Wu X."/>
            <person name="de Brujin I."/>
            <person name="Lundin D."/>
            <person name="Andersson A."/>
            <person name="Bertilsson S."/>
            <person name="Dopson M."/>
        </authorList>
    </citation>
    <scope>NUCLEOTIDE SEQUENCE</scope>
    <source>
        <strain evidence="2">MM415A01360</strain>
        <strain evidence="1">MM415B00728</strain>
    </source>
</reference>
<evidence type="ECO:0000313" key="1">
    <source>
        <dbReference type="EMBL" id="QJA62752.1"/>
    </source>
</evidence>
<sequence length="154" mass="16564">MRKIKMLALVIALLAMTSMADVLTKEAFLATAISTITTGATATNGSEFTSREISLGERAHPVVAIIVTFARATGSSSTVDFNFQVSYDMGTTWADYDDGEIQVASNHAAITGTTVRYYTLVSLYGVDFIRLYTVKNNDSASITAVNVTLTTSKR</sequence>
<dbReference type="AlphaFoldDB" id="A0A6M3J1M4"/>
<evidence type="ECO:0000313" key="2">
    <source>
        <dbReference type="EMBL" id="QJA77119.1"/>
    </source>
</evidence>
<protein>
    <submittedName>
        <fullName evidence="1">Uncharacterized protein</fullName>
    </submittedName>
</protein>
<dbReference type="EMBL" id="MT141480">
    <property type="protein sequence ID" value="QJA62752.1"/>
    <property type="molecule type" value="Genomic_DNA"/>
</dbReference>
<gene>
    <name evidence="2" type="ORF">MM415A01360_0003</name>
    <name evidence="1" type="ORF">MM415B00728_0011</name>
</gene>